<dbReference type="InterPro" id="IPR009764">
    <property type="entry name" value="OCIA_dom"/>
</dbReference>
<feature type="domain" description="OCIA" evidence="2">
    <location>
        <begin position="19"/>
        <end position="104"/>
    </location>
</feature>
<name>A0AA38ISX8_9CUCU</name>
<dbReference type="InterPro" id="IPR040187">
    <property type="entry name" value="OCAD1/2"/>
</dbReference>
<dbReference type="Proteomes" id="UP001168821">
    <property type="component" value="Unassembled WGS sequence"/>
</dbReference>
<reference evidence="3" key="1">
    <citation type="journal article" date="2023" name="G3 (Bethesda)">
        <title>Whole genome assemblies of Zophobas morio and Tenebrio molitor.</title>
        <authorList>
            <person name="Kaur S."/>
            <person name="Stinson S.A."/>
            <person name="diCenzo G.C."/>
        </authorList>
    </citation>
    <scope>NUCLEOTIDE SEQUENCE</scope>
    <source>
        <strain evidence="3">QUZm001</strain>
    </source>
</reference>
<sequence>MQSPDKNEGDGPHHKHRTHYKFSPEEVRVIKECNREAFYQRCMPLSALFGFTTYLGVKSGRFRANPRFGAIPKVTASVVVGYFLGKFSYQSKCAEKLMQLPNSQIGEMLRRRRQGVLQESLEPGFGPGMSLAPFSGISSSDTYTDLGPGSSIDLDTSRPQYEGLDDTHRPSVDNPIYEDDMPPVQKNVTTYDELRKKNREEYQQRRTMSYSREQARSVPPPTTSSPPPGSGTAEGPKNKYGDVWE</sequence>
<comment type="caution">
    <text evidence="3">The sequence shown here is derived from an EMBL/GenBank/DDBJ whole genome shotgun (WGS) entry which is preliminary data.</text>
</comment>
<dbReference type="Pfam" id="PF07051">
    <property type="entry name" value="OCIA"/>
    <property type="match status" value="1"/>
</dbReference>
<feature type="region of interest" description="Disordered" evidence="1">
    <location>
        <begin position="1"/>
        <end position="20"/>
    </location>
</feature>
<dbReference type="EMBL" id="JALNTZ010000002">
    <property type="protein sequence ID" value="KAJ3662670.1"/>
    <property type="molecule type" value="Genomic_DNA"/>
</dbReference>
<dbReference type="PANTHER" id="PTHR13336:SF3">
    <property type="entry name" value="OCIA DOMAIN-CONTAINING PROTEIN 1"/>
    <property type="match status" value="1"/>
</dbReference>
<dbReference type="AlphaFoldDB" id="A0AA38ISX8"/>
<feature type="compositionally biased region" description="Basic and acidic residues" evidence="1">
    <location>
        <begin position="236"/>
        <end position="245"/>
    </location>
</feature>
<dbReference type="PANTHER" id="PTHR13336">
    <property type="entry name" value="OVARIAN CARCINOMA IMMUNOREACTIVE ANTIGEN"/>
    <property type="match status" value="1"/>
</dbReference>
<evidence type="ECO:0000313" key="4">
    <source>
        <dbReference type="Proteomes" id="UP001168821"/>
    </source>
</evidence>
<protein>
    <recommendedName>
        <fullName evidence="2">OCIA domain-containing protein</fullName>
    </recommendedName>
</protein>
<accession>A0AA38ISX8</accession>
<feature type="region of interest" description="Disordered" evidence="1">
    <location>
        <begin position="140"/>
        <end position="245"/>
    </location>
</feature>
<evidence type="ECO:0000256" key="1">
    <source>
        <dbReference type="SAM" id="MobiDB-lite"/>
    </source>
</evidence>
<keyword evidence="4" id="KW-1185">Reference proteome</keyword>
<organism evidence="3 4">
    <name type="scientific">Zophobas morio</name>
    <dbReference type="NCBI Taxonomy" id="2755281"/>
    <lineage>
        <taxon>Eukaryota</taxon>
        <taxon>Metazoa</taxon>
        <taxon>Ecdysozoa</taxon>
        <taxon>Arthropoda</taxon>
        <taxon>Hexapoda</taxon>
        <taxon>Insecta</taxon>
        <taxon>Pterygota</taxon>
        <taxon>Neoptera</taxon>
        <taxon>Endopterygota</taxon>
        <taxon>Coleoptera</taxon>
        <taxon>Polyphaga</taxon>
        <taxon>Cucujiformia</taxon>
        <taxon>Tenebrionidae</taxon>
        <taxon>Zophobas</taxon>
    </lineage>
</organism>
<evidence type="ECO:0000313" key="3">
    <source>
        <dbReference type="EMBL" id="KAJ3662670.1"/>
    </source>
</evidence>
<evidence type="ECO:0000259" key="2">
    <source>
        <dbReference type="Pfam" id="PF07051"/>
    </source>
</evidence>
<proteinExistence type="predicted"/>
<feature type="compositionally biased region" description="Basic and acidic residues" evidence="1">
    <location>
        <begin position="1"/>
        <end position="12"/>
    </location>
</feature>
<dbReference type="GO" id="GO:0005768">
    <property type="term" value="C:endosome"/>
    <property type="evidence" value="ECO:0007669"/>
    <property type="project" value="TreeGrafter"/>
</dbReference>
<gene>
    <name evidence="3" type="ORF">Zmor_007008</name>
</gene>
<feature type="compositionally biased region" description="Pro residues" evidence="1">
    <location>
        <begin position="218"/>
        <end position="229"/>
    </location>
</feature>
<feature type="compositionally biased region" description="Basic and acidic residues" evidence="1">
    <location>
        <begin position="192"/>
        <end position="204"/>
    </location>
</feature>